<comment type="caution">
    <text evidence="14">The sequence shown here is derived from an EMBL/GenBank/DDBJ whole genome shotgun (WGS) entry which is preliminary data.</text>
</comment>
<evidence type="ECO:0000256" key="9">
    <source>
        <dbReference type="ARBA" id="ARBA00023136"/>
    </source>
</evidence>
<comment type="subcellular location">
    <subcellularLocation>
        <location evidence="2">Cell outer membrane</location>
    </subcellularLocation>
    <subcellularLocation>
        <location evidence="1">Cell surface</location>
    </subcellularLocation>
</comment>
<dbReference type="SUPFAM" id="SSF54523">
    <property type="entry name" value="Pili subunits"/>
    <property type="match status" value="1"/>
</dbReference>
<evidence type="ECO:0000256" key="1">
    <source>
        <dbReference type="ARBA" id="ARBA00004241"/>
    </source>
</evidence>
<evidence type="ECO:0000256" key="10">
    <source>
        <dbReference type="ARBA" id="ARBA00023237"/>
    </source>
</evidence>
<dbReference type="SUPFAM" id="SSF101999">
    <property type="entry name" value="Trimeric adhesin"/>
    <property type="match status" value="1"/>
</dbReference>
<dbReference type="Proteomes" id="UP000189353">
    <property type="component" value="Unassembled WGS sequence"/>
</dbReference>
<evidence type="ECO:0008006" key="16">
    <source>
        <dbReference type="Google" id="ProtNLM"/>
    </source>
</evidence>
<evidence type="ECO:0000256" key="7">
    <source>
        <dbReference type="ARBA" id="ARBA00022729"/>
    </source>
</evidence>
<accession>A0A1V3L966</accession>
<dbReference type="Pfam" id="PF05662">
    <property type="entry name" value="YadA_stalk"/>
    <property type="match status" value="1"/>
</dbReference>
<feature type="region of interest" description="Disordered" evidence="11">
    <location>
        <begin position="153"/>
        <end position="173"/>
    </location>
</feature>
<evidence type="ECO:0000256" key="8">
    <source>
        <dbReference type="ARBA" id="ARBA00022927"/>
    </source>
</evidence>
<evidence type="ECO:0000256" key="2">
    <source>
        <dbReference type="ARBA" id="ARBA00004442"/>
    </source>
</evidence>
<proteinExistence type="inferred from homology"/>
<dbReference type="GO" id="GO:0009279">
    <property type="term" value="C:cell outer membrane"/>
    <property type="evidence" value="ECO:0007669"/>
    <property type="project" value="UniProtKB-SubCell"/>
</dbReference>
<evidence type="ECO:0000313" key="14">
    <source>
        <dbReference type="EMBL" id="OOF86361.1"/>
    </source>
</evidence>
<dbReference type="Pfam" id="PF03895">
    <property type="entry name" value="YadA_anchor"/>
    <property type="match status" value="1"/>
</dbReference>
<feature type="domain" description="Trimeric autotransporter adhesin YadA-like C-terminal membrane anchor" evidence="12">
    <location>
        <begin position="919"/>
        <end position="979"/>
    </location>
</feature>
<dbReference type="InterPro" id="IPR008635">
    <property type="entry name" value="Coiled_stalk_dom"/>
</dbReference>
<dbReference type="InterPro" id="IPR005594">
    <property type="entry name" value="YadA_C"/>
</dbReference>
<feature type="region of interest" description="Disordered" evidence="11">
    <location>
        <begin position="200"/>
        <end position="227"/>
    </location>
</feature>
<protein>
    <recommendedName>
        <fullName evidence="16">Trimeric autotransporter adhesin YadA-like C-terminal membrane anchor domain-containing protein</fullName>
    </recommendedName>
</protein>
<keyword evidence="4" id="KW-0813">Transport</keyword>
<dbReference type="Gene3D" id="3.90.1780.10">
    <property type="entry name" value="Trimeric adhesin"/>
    <property type="match status" value="3"/>
</dbReference>
<dbReference type="InterPro" id="IPR037174">
    <property type="entry name" value="Trimeric_adhesin"/>
</dbReference>
<dbReference type="AlphaFoldDB" id="A0A1V3L966"/>
<evidence type="ECO:0000256" key="4">
    <source>
        <dbReference type="ARBA" id="ARBA00022448"/>
    </source>
</evidence>
<keyword evidence="9" id="KW-0472">Membrane</keyword>
<keyword evidence="10" id="KW-0998">Cell outer membrane</keyword>
<evidence type="ECO:0000256" key="3">
    <source>
        <dbReference type="ARBA" id="ARBA00005848"/>
    </source>
</evidence>
<dbReference type="EMBL" id="MLAI01000015">
    <property type="protein sequence ID" value="OOF86361.1"/>
    <property type="molecule type" value="Genomic_DNA"/>
</dbReference>
<sequence length="979" mass="100133">MDENGNPITKNEDGTPATPVDPSTLVTNMINPGAAPNEKGDKTGLGNLDSGVLPKGAKVPEGKTFKDVLENVTGDQLNNAVNVSDLKNLSQDLSDNIANSGFDLSTNGIVEAKDKRINNGDTFVLNQGQNIVVKQIDNGYEISTSHNMVVGEKGEPGKDGQPGKEGVDGSIGVNGKDGSAVVINGKDGSIGLNGKDGKDGLTFKSADGPQGVDGQDGENGLPGESGKTRIVYQPTNPDGTPNGEPEQVATLNDGLIFTGNNEERNRHKLNTVVKVLGEGVDKAASEKFESAAGNINVKADGADRLELQLNKDLNLTSNGSVTIGDTVINNGKISGLKDHLSGPTNATSNVANATETAPVNLSDDEKKQAATVGDILNAGWNLQANGQAVDAVTHGNKVNFTSDDGSVTITPTTDGTLSKLDLKVNATNVINQVTGNVAGNTTTGKAEVVDKDGNSIANPTEADKNKVATVGDVADTINNTGWTTKAKDADGNDTNVIVNPGDQVNYTDGKGSTANITVTTDPVTGKDTVNVSYDVKAGDNTITVDNDGVKVNTGKIKPADDEDVKDADGNVISPAGKVTVADGEGDKVATVQNVADAINSAGWIVNTGKAADQSSFTTEEGKAQKIGAGDKVNFQAGKNLEVKREGENIIYTTSKDMEVQTIVVTGEPGKDGQPGKEATVVVGQKGQPGKDGVDGSIGVSGKDGSAVVINGKDGSIGLNGKDGANGLTIKGEQGPTGVDGKAGESKTRIVYQPTNPDGTPKGEPEQVATLNDGLRFAGNDNVEKAHKLNTVVRVKGEGVNESASKAFKSASGNINVRADNNGTLEVQLAKDLKGINSISNGTSSITLNEDGKGGATIKGGDVNVSGNKITNVKEGTADTDAVNVGQLRGVANNIHNRINKVSKEARGGIAGANAAASLPQVYLPGKSMVAASAGTFKGQNALAVGYSRASDNGKLILKLQGNANSQGDVGAGVGIGYQW</sequence>
<keyword evidence="5" id="KW-1134">Transmembrane beta strand</keyword>
<feature type="domain" description="Trimeric autotransporter adhesin YadA-like stalk" evidence="13">
    <location>
        <begin position="868"/>
        <end position="906"/>
    </location>
</feature>
<gene>
    <name evidence="14" type="ORF">BKG88_05910</name>
</gene>
<dbReference type="InterPro" id="IPR045584">
    <property type="entry name" value="Pilin-like"/>
</dbReference>
<keyword evidence="6" id="KW-0812">Transmembrane</keyword>
<dbReference type="GO" id="GO:0009986">
    <property type="term" value="C:cell surface"/>
    <property type="evidence" value="ECO:0007669"/>
    <property type="project" value="UniProtKB-SubCell"/>
</dbReference>
<name>A0A1V3L966_9PAST</name>
<organism evidence="14 15">
    <name type="scientific">Rodentibacter ratti</name>
    <dbReference type="NCBI Taxonomy" id="1906745"/>
    <lineage>
        <taxon>Bacteria</taxon>
        <taxon>Pseudomonadati</taxon>
        <taxon>Pseudomonadota</taxon>
        <taxon>Gammaproteobacteria</taxon>
        <taxon>Pasteurellales</taxon>
        <taxon>Pasteurellaceae</taxon>
        <taxon>Rodentibacter</taxon>
    </lineage>
</organism>
<keyword evidence="8" id="KW-0653">Protein transport</keyword>
<keyword evidence="7" id="KW-0732">Signal</keyword>
<evidence type="ECO:0000259" key="13">
    <source>
        <dbReference type="Pfam" id="PF05662"/>
    </source>
</evidence>
<evidence type="ECO:0000256" key="11">
    <source>
        <dbReference type="SAM" id="MobiDB-lite"/>
    </source>
</evidence>
<dbReference type="GO" id="GO:0015031">
    <property type="term" value="P:protein transport"/>
    <property type="evidence" value="ECO:0007669"/>
    <property type="project" value="UniProtKB-KW"/>
</dbReference>
<comment type="similarity">
    <text evidence="3">Belongs to the autotransporter-2 (AT-2) (TC 1.B.40) family.</text>
</comment>
<dbReference type="PANTHER" id="PTHR24637">
    <property type="entry name" value="COLLAGEN"/>
    <property type="match status" value="1"/>
</dbReference>
<feature type="region of interest" description="Disordered" evidence="11">
    <location>
        <begin position="1"/>
        <end position="46"/>
    </location>
</feature>
<reference evidence="14 15" key="1">
    <citation type="submission" date="2016-10" db="EMBL/GenBank/DDBJ databases">
        <title>Rodentibacter gen. nov. and new species.</title>
        <authorList>
            <person name="Christensen H."/>
        </authorList>
    </citation>
    <scope>NUCLEOTIDE SEQUENCE [LARGE SCALE GENOMIC DNA]</scope>
    <source>
        <strain evidence="14 15">Ppn158</strain>
    </source>
</reference>
<dbReference type="Gene3D" id="6.10.250.2120">
    <property type="match status" value="1"/>
</dbReference>
<dbReference type="Gene3D" id="3.30.1300.30">
    <property type="entry name" value="GSPII I/J protein-like"/>
    <property type="match status" value="1"/>
</dbReference>
<evidence type="ECO:0000256" key="6">
    <source>
        <dbReference type="ARBA" id="ARBA00022692"/>
    </source>
</evidence>
<evidence type="ECO:0000313" key="15">
    <source>
        <dbReference type="Proteomes" id="UP000189353"/>
    </source>
</evidence>
<evidence type="ECO:0000256" key="5">
    <source>
        <dbReference type="ARBA" id="ARBA00022452"/>
    </source>
</evidence>
<evidence type="ECO:0000259" key="12">
    <source>
        <dbReference type="Pfam" id="PF03895"/>
    </source>
</evidence>
<feature type="compositionally biased region" description="Basic and acidic residues" evidence="11">
    <location>
        <begin position="153"/>
        <end position="167"/>
    </location>
</feature>